<evidence type="ECO:0000256" key="1">
    <source>
        <dbReference type="SAM" id="MobiDB-lite"/>
    </source>
</evidence>
<dbReference type="RefSeq" id="XP_060296357.1">
    <property type="nucleotide sequence ID" value="XM_060434249.1"/>
</dbReference>
<accession>A0AA40AKK8</accession>
<sequence>MTRQSAHITSYWACGGVRTYATQLPHIREHGTDDEAEEASGVILLAFVDLQGKEHSVPADKSETWEAMLQTLESENIATVPYIIRGLENKRVAPRSWKTLLKVIRKRFRAGLGLGGVLARQAGRHVRWGALGLGVPDGARAVLLLGGAARRRARLLGHAVARRSVLDVRRRAAHGGRRRASRAGAHRAHRPRSRGEAQQ</sequence>
<protein>
    <submittedName>
        <fullName evidence="2">Uncharacterized protein</fullName>
    </submittedName>
</protein>
<feature type="region of interest" description="Disordered" evidence="1">
    <location>
        <begin position="171"/>
        <end position="199"/>
    </location>
</feature>
<organism evidence="2 3">
    <name type="scientific">Lasiosphaeria miniovina</name>
    <dbReference type="NCBI Taxonomy" id="1954250"/>
    <lineage>
        <taxon>Eukaryota</taxon>
        <taxon>Fungi</taxon>
        <taxon>Dikarya</taxon>
        <taxon>Ascomycota</taxon>
        <taxon>Pezizomycotina</taxon>
        <taxon>Sordariomycetes</taxon>
        <taxon>Sordariomycetidae</taxon>
        <taxon>Sordariales</taxon>
        <taxon>Lasiosphaeriaceae</taxon>
        <taxon>Lasiosphaeria</taxon>
    </lineage>
</organism>
<feature type="compositionally biased region" description="Basic residues" evidence="1">
    <location>
        <begin position="171"/>
        <end position="192"/>
    </location>
</feature>
<name>A0AA40AKK8_9PEZI</name>
<keyword evidence="3" id="KW-1185">Reference proteome</keyword>
<evidence type="ECO:0000313" key="2">
    <source>
        <dbReference type="EMBL" id="KAK0717564.1"/>
    </source>
</evidence>
<evidence type="ECO:0000313" key="3">
    <source>
        <dbReference type="Proteomes" id="UP001172101"/>
    </source>
</evidence>
<proteinExistence type="predicted"/>
<dbReference type="EMBL" id="JAUIRO010000004">
    <property type="protein sequence ID" value="KAK0717564.1"/>
    <property type="molecule type" value="Genomic_DNA"/>
</dbReference>
<dbReference type="AlphaFoldDB" id="A0AA40AKK8"/>
<comment type="caution">
    <text evidence="2">The sequence shown here is derived from an EMBL/GenBank/DDBJ whole genome shotgun (WGS) entry which is preliminary data.</text>
</comment>
<gene>
    <name evidence="2" type="ORF">B0T26DRAFT_299348</name>
</gene>
<dbReference type="Proteomes" id="UP001172101">
    <property type="component" value="Unassembled WGS sequence"/>
</dbReference>
<reference evidence="2" key="1">
    <citation type="submission" date="2023-06" db="EMBL/GenBank/DDBJ databases">
        <title>Genome-scale phylogeny and comparative genomics of the fungal order Sordariales.</title>
        <authorList>
            <consortium name="Lawrence Berkeley National Laboratory"/>
            <person name="Hensen N."/>
            <person name="Bonometti L."/>
            <person name="Westerberg I."/>
            <person name="Brannstrom I.O."/>
            <person name="Guillou S."/>
            <person name="Cros-Aarteil S."/>
            <person name="Calhoun S."/>
            <person name="Haridas S."/>
            <person name="Kuo A."/>
            <person name="Mondo S."/>
            <person name="Pangilinan J."/>
            <person name="Riley R."/>
            <person name="LaButti K."/>
            <person name="Andreopoulos B."/>
            <person name="Lipzen A."/>
            <person name="Chen C."/>
            <person name="Yanf M."/>
            <person name="Daum C."/>
            <person name="Ng V."/>
            <person name="Clum A."/>
            <person name="Steindorff A."/>
            <person name="Ohm R."/>
            <person name="Martin F."/>
            <person name="Silar P."/>
            <person name="Natvig D."/>
            <person name="Lalanne C."/>
            <person name="Gautier V."/>
            <person name="Ament-velasquez S.L."/>
            <person name="Kruys A."/>
            <person name="Hutchinson M.I."/>
            <person name="Powell A.J."/>
            <person name="Barry K."/>
            <person name="Miller A.N."/>
            <person name="Grigoriev I.V."/>
            <person name="Debuchy R."/>
            <person name="Gladieux P."/>
            <person name="Thoren M.H."/>
            <person name="Johannesson H."/>
        </authorList>
    </citation>
    <scope>NUCLEOTIDE SEQUENCE</scope>
    <source>
        <strain evidence="2">SMH2392-1A</strain>
    </source>
</reference>
<dbReference type="GeneID" id="85317519"/>